<evidence type="ECO:0000313" key="3">
    <source>
        <dbReference type="EMBL" id="ODQ69070.1"/>
    </source>
</evidence>
<dbReference type="OrthoDB" id="10064411at2759"/>
<feature type="region of interest" description="Disordered" evidence="1">
    <location>
        <begin position="219"/>
        <end position="242"/>
    </location>
</feature>
<feature type="compositionally biased region" description="Polar residues" evidence="1">
    <location>
        <begin position="226"/>
        <end position="242"/>
    </location>
</feature>
<dbReference type="PANTHER" id="PTHR21193:SF3">
    <property type="entry name" value="OXIDOREDUCTASE-LIKE DOMAIN-CONTAINING PROTEIN 1"/>
    <property type="match status" value="1"/>
</dbReference>
<feature type="region of interest" description="Disordered" evidence="1">
    <location>
        <begin position="171"/>
        <end position="203"/>
    </location>
</feature>
<proteinExistence type="predicted"/>
<feature type="compositionally biased region" description="Acidic residues" evidence="1">
    <location>
        <begin position="192"/>
        <end position="201"/>
    </location>
</feature>
<reference evidence="3 4" key="1">
    <citation type="journal article" date="2016" name="Proc. Natl. Acad. Sci. U.S.A.">
        <title>Comparative genomics of biotechnologically important yeasts.</title>
        <authorList>
            <person name="Riley R."/>
            <person name="Haridas S."/>
            <person name="Wolfe K.H."/>
            <person name="Lopes M.R."/>
            <person name="Hittinger C.T."/>
            <person name="Goeker M."/>
            <person name="Salamov A.A."/>
            <person name="Wisecaver J.H."/>
            <person name="Long T.M."/>
            <person name="Calvey C.H."/>
            <person name="Aerts A.L."/>
            <person name="Barry K.W."/>
            <person name="Choi C."/>
            <person name="Clum A."/>
            <person name="Coughlan A.Y."/>
            <person name="Deshpande S."/>
            <person name="Douglass A.P."/>
            <person name="Hanson S.J."/>
            <person name="Klenk H.-P."/>
            <person name="LaButti K.M."/>
            <person name="Lapidus A."/>
            <person name="Lindquist E.A."/>
            <person name="Lipzen A.M."/>
            <person name="Meier-Kolthoff J.P."/>
            <person name="Ohm R.A."/>
            <person name="Otillar R.P."/>
            <person name="Pangilinan J.L."/>
            <person name="Peng Y."/>
            <person name="Rokas A."/>
            <person name="Rosa C.A."/>
            <person name="Scheuner C."/>
            <person name="Sibirny A.A."/>
            <person name="Slot J.C."/>
            <person name="Stielow J.B."/>
            <person name="Sun H."/>
            <person name="Kurtzman C.P."/>
            <person name="Blackwell M."/>
            <person name="Grigoriev I.V."/>
            <person name="Jeffries T.W."/>
        </authorList>
    </citation>
    <scope>NUCLEOTIDE SEQUENCE [LARGE SCALE GENOMIC DNA]</scope>
    <source>
        <strain evidence="3 4">NRRL Y-11557</strain>
    </source>
</reference>
<dbReference type="STRING" id="675824.A0A1E3PUR6"/>
<gene>
    <name evidence="3" type="ORF">LIPSTDRAFT_199977</name>
</gene>
<accession>A0A1E3PUR6</accession>
<dbReference type="PANTHER" id="PTHR21193">
    <property type="entry name" value="OXIDOREDUCTASE-LIKE DOMAIN-CONTAINING PROTEIN 1"/>
    <property type="match status" value="1"/>
</dbReference>
<dbReference type="Pfam" id="PF09791">
    <property type="entry name" value="Oxidored-like"/>
    <property type="match status" value="1"/>
</dbReference>
<evidence type="ECO:0000259" key="2">
    <source>
        <dbReference type="Pfam" id="PF09791"/>
    </source>
</evidence>
<dbReference type="GO" id="GO:0005739">
    <property type="term" value="C:mitochondrion"/>
    <property type="evidence" value="ECO:0007669"/>
    <property type="project" value="TreeGrafter"/>
</dbReference>
<sequence>MLKMSCKVACRVKISRRQFQTSTTRRLNPYRFYDLAKRYPVYAVQQEDVQAEAAKLDEAQAPTLNKQTVFDPQLEKVGTARPLSAQERAKIVFGSRLAGPQRRRALQSTYRDILGIKVPPRPVEPDNCCMSGCVNCVWELYREDFEDWQQRKRKAKKALINVGRFDLWPEDFGPNPRDKAAAEGKRSSRMEEEMDKQDDEDPWKGIDVGIRVFIETERRLKKQRSGEAQNIATPMSTEAATP</sequence>
<dbReference type="AlphaFoldDB" id="A0A1E3PUR6"/>
<feature type="domain" description="Oxidoreductase-like" evidence="2">
    <location>
        <begin position="113"/>
        <end position="156"/>
    </location>
</feature>
<dbReference type="EMBL" id="KV454305">
    <property type="protein sequence ID" value="ODQ69070.1"/>
    <property type="molecule type" value="Genomic_DNA"/>
</dbReference>
<dbReference type="Proteomes" id="UP000094385">
    <property type="component" value="Unassembled WGS sequence"/>
</dbReference>
<dbReference type="InterPro" id="IPR019180">
    <property type="entry name" value="Oxidoreductase-like_N"/>
</dbReference>
<feature type="compositionally biased region" description="Basic and acidic residues" evidence="1">
    <location>
        <begin position="176"/>
        <end position="191"/>
    </location>
</feature>
<dbReference type="InterPro" id="IPR039251">
    <property type="entry name" value="OXLD1"/>
</dbReference>
<protein>
    <recommendedName>
        <fullName evidence="2">Oxidoreductase-like domain-containing protein</fullName>
    </recommendedName>
</protein>
<evidence type="ECO:0000313" key="4">
    <source>
        <dbReference type="Proteomes" id="UP000094385"/>
    </source>
</evidence>
<keyword evidence="4" id="KW-1185">Reference proteome</keyword>
<evidence type="ECO:0000256" key="1">
    <source>
        <dbReference type="SAM" id="MobiDB-lite"/>
    </source>
</evidence>
<name>A0A1E3PUR6_LIPST</name>
<organism evidence="3 4">
    <name type="scientific">Lipomyces starkeyi NRRL Y-11557</name>
    <dbReference type="NCBI Taxonomy" id="675824"/>
    <lineage>
        <taxon>Eukaryota</taxon>
        <taxon>Fungi</taxon>
        <taxon>Dikarya</taxon>
        <taxon>Ascomycota</taxon>
        <taxon>Saccharomycotina</taxon>
        <taxon>Lipomycetes</taxon>
        <taxon>Lipomycetales</taxon>
        <taxon>Lipomycetaceae</taxon>
        <taxon>Lipomyces</taxon>
    </lineage>
</organism>